<sequence>MVNKKGQKGQRSYSAYNASNYLIASPASASPSTIDNDAGAKQESELGEENGVGAEAAFAKDKHALYQRAVQSPKGDISYLQKFFLNYVGGRTPLHLREDFCGTALICTEWVRADSRRTAVGLDLDEEALRWGLQNNICKAGVDAYNRVHLFCGNVLDDISRASRILADESLVPELTRKLEEQSLHDENERVDLDGPSSNVEGPSDPGAFSAAQMLPGADMVCSFNYSCCCLQKRADLVKYFREALKTIHEDGGIFAMDLYGGTSSECALKLRRRFEKFSYTWEQEEFDIVNRTTRISLHFRLNNNQGIIRHAFSYYWRLWTIPEVKECLLEAGFSSVHIWIKQMSDTHERDDDEATATDSKAKYEEVTSFLQEDAWNAYIVAVAPRKFRPK</sequence>
<dbReference type="AlphaFoldDB" id="A0A2R6WYX1"/>
<gene>
    <name evidence="2" type="ORF">MARPO_0047s0027</name>
</gene>
<dbReference type="InterPro" id="IPR029063">
    <property type="entry name" value="SAM-dependent_MTases_sf"/>
</dbReference>
<dbReference type="OrthoDB" id="3342809at2759"/>
<feature type="compositionally biased region" description="Basic and acidic residues" evidence="1">
    <location>
        <begin position="183"/>
        <end position="193"/>
    </location>
</feature>
<evidence type="ECO:0000256" key="1">
    <source>
        <dbReference type="SAM" id="MobiDB-lite"/>
    </source>
</evidence>
<dbReference type="EMBL" id="KZ772719">
    <property type="protein sequence ID" value="PTQ39043.1"/>
    <property type="molecule type" value="Genomic_DNA"/>
</dbReference>
<dbReference type="Gene3D" id="2.20.25.110">
    <property type="entry name" value="S-adenosyl-L-methionine-dependent methyltransferases"/>
    <property type="match status" value="1"/>
</dbReference>
<dbReference type="Gene3D" id="3.40.50.150">
    <property type="entry name" value="Vaccinia Virus protein VP39"/>
    <property type="match status" value="1"/>
</dbReference>
<dbReference type="Proteomes" id="UP000244005">
    <property type="component" value="Unassembled WGS sequence"/>
</dbReference>
<name>A0A2R6WYX1_MARPO</name>
<evidence type="ECO:0000313" key="3">
    <source>
        <dbReference type="Proteomes" id="UP000244005"/>
    </source>
</evidence>
<organism evidence="2 3">
    <name type="scientific">Marchantia polymorpha</name>
    <name type="common">Common liverwort</name>
    <name type="synonym">Marchantia aquatica</name>
    <dbReference type="NCBI Taxonomy" id="3197"/>
    <lineage>
        <taxon>Eukaryota</taxon>
        <taxon>Viridiplantae</taxon>
        <taxon>Streptophyta</taxon>
        <taxon>Embryophyta</taxon>
        <taxon>Marchantiophyta</taxon>
        <taxon>Marchantiopsida</taxon>
        <taxon>Marchantiidae</taxon>
        <taxon>Marchantiales</taxon>
        <taxon>Marchantiaceae</taxon>
        <taxon>Marchantia</taxon>
    </lineage>
</organism>
<accession>A0A2R6WYX1</accession>
<dbReference type="Gramene" id="Mp6g13760.1">
    <property type="protein sequence ID" value="Mp6g13760.1.cds1"/>
    <property type="gene ID" value="Mp6g13760"/>
</dbReference>
<protein>
    <submittedName>
        <fullName evidence="2">Uncharacterized protein</fullName>
    </submittedName>
</protein>
<dbReference type="PANTHER" id="PTHR37211:SF1">
    <property type="entry name" value="EXPRESSED PROTEIN"/>
    <property type="match status" value="1"/>
</dbReference>
<dbReference type="SUPFAM" id="SSF53335">
    <property type="entry name" value="S-adenosyl-L-methionine-dependent methyltransferases"/>
    <property type="match status" value="1"/>
</dbReference>
<dbReference type="OMA" id="TYDWRLW"/>
<evidence type="ECO:0000313" key="2">
    <source>
        <dbReference type="EMBL" id="PTQ39043.1"/>
    </source>
</evidence>
<reference evidence="3" key="1">
    <citation type="journal article" date="2017" name="Cell">
        <title>Insights into land plant evolution garnered from the Marchantia polymorpha genome.</title>
        <authorList>
            <person name="Bowman J.L."/>
            <person name="Kohchi T."/>
            <person name="Yamato K.T."/>
            <person name="Jenkins J."/>
            <person name="Shu S."/>
            <person name="Ishizaki K."/>
            <person name="Yamaoka S."/>
            <person name="Nishihama R."/>
            <person name="Nakamura Y."/>
            <person name="Berger F."/>
            <person name="Adam C."/>
            <person name="Aki S.S."/>
            <person name="Althoff F."/>
            <person name="Araki T."/>
            <person name="Arteaga-Vazquez M.A."/>
            <person name="Balasubrmanian S."/>
            <person name="Barry K."/>
            <person name="Bauer D."/>
            <person name="Boehm C.R."/>
            <person name="Briginshaw L."/>
            <person name="Caballero-Perez J."/>
            <person name="Catarino B."/>
            <person name="Chen F."/>
            <person name="Chiyoda S."/>
            <person name="Chovatia M."/>
            <person name="Davies K.M."/>
            <person name="Delmans M."/>
            <person name="Demura T."/>
            <person name="Dierschke T."/>
            <person name="Dolan L."/>
            <person name="Dorantes-Acosta A.E."/>
            <person name="Eklund D.M."/>
            <person name="Florent S.N."/>
            <person name="Flores-Sandoval E."/>
            <person name="Fujiyama A."/>
            <person name="Fukuzawa H."/>
            <person name="Galik B."/>
            <person name="Grimanelli D."/>
            <person name="Grimwood J."/>
            <person name="Grossniklaus U."/>
            <person name="Hamada T."/>
            <person name="Haseloff J."/>
            <person name="Hetherington A.J."/>
            <person name="Higo A."/>
            <person name="Hirakawa Y."/>
            <person name="Hundley H.N."/>
            <person name="Ikeda Y."/>
            <person name="Inoue K."/>
            <person name="Inoue S.I."/>
            <person name="Ishida S."/>
            <person name="Jia Q."/>
            <person name="Kakita M."/>
            <person name="Kanazawa T."/>
            <person name="Kawai Y."/>
            <person name="Kawashima T."/>
            <person name="Kennedy M."/>
            <person name="Kinose K."/>
            <person name="Kinoshita T."/>
            <person name="Kohara Y."/>
            <person name="Koide E."/>
            <person name="Komatsu K."/>
            <person name="Kopischke S."/>
            <person name="Kubo M."/>
            <person name="Kyozuka J."/>
            <person name="Lagercrantz U."/>
            <person name="Lin S.S."/>
            <person name="Lindquist E."/>
            <person name="Lipzen A.M."/>
            <person name="Lu C.W."/>
            <person name="De Luna E."/>
            <person name="Martienssen R.A."/>
            <person name="Minamino N."/>
            <person name="Mizutani M."/>
            <person name="Mizutani M."/>
            <person name="Mochizuki N."/>
            <person name="Monte I."/>
            <person name="Mosher R."/>
            <person name="Nagasaki H."/>
            <person name="Nakagami H."/>
            <person name="Naramoto S."/>
            <person name="Nishitani K."/>
            <person name="Ohtani M."/>
            <person name="Okamoto T."/>
            <person name="Okumura M."/>
            <person name="Phillips J."/>
            <person name="Pollak B."/>
            <person name="Reinders A."/>
            <person name="Rovekamp M."/>
            <person name="Sano R."/>
            <person name="Sawa S."/>
            <person name="Schmid M.W."/>
            <person name="Shirakawa M."/>
            <person name="Solano R."/>
            <person name="Spunde A."/>
            <person name="Suetsugu N."/>
            <person name="Sugano S."/>
            <person name="Sugiyama A."/>
            <person name="Sun R."/>
            <person name="Suzuki Y."/>
            <person name="Takenaka M."/>
            <person name="Takezawa D."/>
            <person name="Tomogane H."/>
            <person name="Tsuzuki M."/>
            <person name="Ueda T."/>
            <person name="Umeda M."/>
            <person name="Ward J.M."/>
            <person name="Watanabe Y."/>
            <person name="Yazaki K."/>
            <person name="Yokoyama R."/>
            <person name="Yoshitake Y."/>
            <person name="Yotsui I."/>
            <person name="Zachgo S."/>
            <person name="Schmutz J."/>
        </authorList>
    </citation>
    <scope>NUCLEOTIDE SEQUENCE [LARGE SCALE GENOMIC DNA]</scope>
    <source>
        <strain evidence="3">Tak-1</strain>
    </source>
</reference>
<proteinExistence type="predicted"/>
<keyword evidence="3" id="KW-1185">Reference proteome</keyword>
<feature type="region of interest" description="Disordered" evidence="1">
    <location>
        <begin position="183"/>
        <end position="206"/>
    </location>
</feature>
<dbReference type="PANTHER" id="PTHR37211">
    <property type="entry name" value="EXPRESSED PROTEIN"/>
    <property type="match status" value="1"/>
</dbReference>